<keyword evidence="2" id="KW-0378">Hydrolase</keyword>
<comment type="caution">
    <text evidence="6">The sequence shown here is derived from an EMBL/GenBank/DDBJ whole genome shotgun (WGS) entry which is preliminary data.</text>
</comment>
<dbReference type="EMBL" id="SGPJ01000370">
    <property type="protein sequence ID" value="THG94984.1"/>
    <property type="molecule type" value="Genomic_DNA"/>
</dbReference>
<evidence type="ECO:0000256" key="4">
    <source>
        <dbReference type="ARBA" id="ARBA00023098"/>
    </source>
</evidence>
<keyword evidence="4" id="KW-0443">Lipid metabolism</keyword>
<feature type="region of interest" description="Disordered" evidence="5">
    <location>
        <begin position="1"/>
        <end position="72"/>
    </location>
</feature>
<evidence type="ECO:0000313" key="6">
    <source>
        <dbReference type="EMBL" id="THG94984.1"/>
    </source>
</evidence>
<protein>
    <recommendedName>
        <fullName evidence="1">1-alkyl-2-acetylglycerophosphocholine esterase</fullName>
        <ecNumber evidence="1">3.1.1.47</ecNumber>
    </recommendedName>
</protein>
<dbReference type="SUPFAM" id="SSF53474">
    <property type="entry name" value="alpha/beta-Hydrolases"/>
    <property type="match status" value="1"/>
</dbReference>
<feature type="compositionally biased region" description="Basic and acidic residues" evidence="5">
    <location>
        <begin position="44"/>
        <end position="59"/>
    </location>
</feature>
<dbReference type="PANTHER" id="PTHR10272:SF0">
    <property type="entry name" value="PLATELET-ACTIVATING FACTOR ACETYLHYDROLASE"/>
    <property type="match status" value="1"/>
</dbReference>
<evidence type="ECO:0000256" key="1">
    <source>
        <dbReference type="ARBA" id="ARBA00013201"/>
    </source>
</evidence>
<evidence type="ECO:0000313" key="7">
    <source>
        <dbReference type="Proteomes" id="UP000309038"/>
    </source>
</evidence>
<dbReference type="Pfam" id="PF03403">
    <property type="entry name" value="PAF-AH_p_II"/>
    <property type="match status" value="1"/>
</dbReference>
<proteinExistence type="predicted"/>
<dbReference type="Gene3D" id="3.40.50.1820">
    <property type="entry name" value="alpha/beta hydrolase"/>
    <property type="match status" value="1"/>
</dbReference>
<keyword evidence="7" id="KW-1185">Reference proteome</keyword>
<dbReference type="Proteomes" id="UP000309038">
    <property type="component" value="Unassembled WGS sequence"/>
</dbReference>
<reference evidence="6 7" key="1">
    <citation type="submission" date="2019-02" db="EMBL/GenBank/DDBJ databases">
        <title>Genome sequencing of the rare red list fungi Phlebia centrifuga.</title>
        <authorList>
            <person name="Buettner E."/>
            <person name="Kellner H."/>
        </authorList>
    </citation>
    <scope>NUCLEOTIDE SEQUENCE [LARGE SCALE GENOMIC DNA]</scope>
    <source>
        <strain evidence="6 7">DSM 108282</strain>
    </source>
</reference>
<accession>A0A4S4KAK2</accession>
<name>A0A4S4KAK2_9APHY</name>
<feature type="compositionally biased region" description="Basic residues" evidence="5">
    <location>
        <begin position="509"/>
        <end position="518"/>
    </location>
</feature>
<evidence type="ECO:0000256" key="3">
    <source>
        <dbReference type="ARBA" id="ARBA00022963"/>
    </source>
</evidence>
<feature type="compositionally biased region" description="Low complexity" evidence="5">
    <location>
        <begin position="1"/>
        <end position="38"/>
    </location>
</feature>
<dbReference type="PANTHER" id="PTHR10272">
    <property type="entry name" value="PLATELET-ACTIVATING FACTOR ACETYLHYDROLASE"/>
    <property type="match status" value="1"/>
</dbReference>
<dbReference type="GO" id="GO:0016042">
    <property type="term" value="P:lipid catabolic process"/>
    <property type="evidence" value="ECO:0007669"/>
    <property type="project" value="UniProtKB-KW"/>
</dbReference>
<dbReference type="AlphaFoldDB" id="A0A4S4KAK2"/>
<sequence length="535" mass="58475">MSATTTSKQSTGSSTSASVSSVTTSTSPDETPTTRDSTPAAELNGKDSKHDDKRPERAPSEPSAPHKRSLSISHRATSAFTSPPEPPKIHEVPHRSPFGALLSRTLPHYTGAYSVGVCDLELPVARKTFGTFKHKKMPEASAGLAMDTVLFSLFYPCDPPEKPSPVAWFPKLGQTIDGFLKMAKRTPNFWYRMIAYPLAAAAIHGTTFPASKDAPLATPPHTMANGKWPLMIFSHGVGCSRLMYSAFCGEMASRGYVVAVLEHRDGTSPSSTIAAADGTTTTLDWIEWSDLYWPELEEQPPDDTILRHEQIKLRVAEVEATVDLLQRLSRGEPVTRDSIDSPDFDWERWKYMDASRPVMAGHSLGGSAALAASSTSDIDFRSVVVFDPAVQRLEPWKSPLPHPLLVINSSEFTLGREYAIFSTQITRTVTNSLLVLSIGGATHPSFSDVFLILPAAICRMTGLKASPAEVISKAVKATEEWLAGKRVGWDGVWQEGEDREEQAKEAKGRLGRMSRKGKEKYMPAGKPGELSWHPL</sequence>
<organism evidence="6 7">
    <name type="scientific">Hermanssonia centrifuga</name>
    <dbReference type="NCBI Taxonomy" id="98765"/>
    <lineage>
        <taxon>Eukaryota</taxon>
        <taxon>Fungi</taxon>
        <taxon>Dikarya</taxon>
        <taxon>Basidiomycota</taxon>
        <taxon>Agaricomycotina</taxon>
        <taxon>Agaricomycetes</taxon>
        <taxon>Polyporales</taxon>
        <taxon>Meruliaceae</taxon>
        <taxon>Hermanssonia</taxon>
    </lineage>
</organism>
<feature type="region of interest" description="Disordered" evidence="5">
    <location>
        <begin position="496"/>
        <end position="535"/>
    </location>
</feature>
<evidence type="ECO:0000256" key="5">
    <source>
        <dbReference type="SAM" id="MobiDB-lite"/>
    </source>
</evidence>
<keyword evidence="3" id="KW-0442">Lipid degradation</keyword>
<dbReference type="InterPro" id="IPR029058">
    <property type="entry name" value="AB_hydrolase_fold"/>
</dbReference>
<gene>
    <name evidence="6" type="ORF">EW026_g6580</name>
</gene>
<dbReference type="GO" id="GO:0003847">
    <property type="term" value="F:1-alkyl-2-acetylglycerophosphocholine esterase activity"/>
    <property type="evidence" value="ECO:0007669"/>
    <property type="project" value="UniProtKB-EC"/>
</dbReference>
<dbReference type="EC" id="3.1.1.47" evidence="1"/>
<evidence type="ECO:0000256" key="2">
    <source>
        <dbReference type="ARBA" id="ARBA00022801"/>
    </source>
</evidence>